<dbReference type="InterPro" id="IPR032567">
    <property type="entry name" value="RTL1-rel"/>
</dbReference>
<dbReference type="EMBL" id="CP144754">
    <property type="protein sequence ID" value="WVZ97263.1"/>
    <property type="molecule type" value="Genomic_DNA"/>
</dbReference>
<reference evidence="2 3" key="1">
    <citation type="submission" date="2024-02" db="EMBL/GenBank/DDBJ databases">
        <title>High-quality chromosome-scale genome assembly of Pensacola bahiagrass (Paspalum notatum Flugge var. saurae).</title>
        <authorList>
            <person name="Vega J.M."/>
            <person name="Podio M."/>
            <person name="Orjuela J."/>
            <person name="Siena L.A."/>
            <person name="Pessino S.C."/>
            <person name="Combes M.C."/>
            <person name="Mariac C."/>
            <person name="Albertini E."/>
            <person name="Pupilli F."/>
            <person name="Ortiz J.P.A."/>
            <person name="Leblanc O."/>
        </authorList>
    </citation>
    <scope>NUCLEOTIDE SEQUENCE [LARGE SCALE GENOMIC DNA]</scope>
    <source>
        <strain evidence="2">R1</strain>
        <tissue evidence="2">Leaf</tissue>
    </source>
</reference>
<protein>
    <submittedName>
        <fullName evidence="2">Uncharacterized protein</fullName>
    </submittedName>
</protein>
<gene>
    <name evidence="2" type="ORF">U9M48_042812</name>
</gene>
<evidence type="ECO:0000256" key="1">
    <source>
        <dbReference type="SAM" id="MobiDB-lite"/>
    </source>
</evidence>
<organism evidence="2 3">
    <name type="scientific">Paspalum notatum var. saurae</name>
    <dbReference type="NCBI Taxonomy" id="547442"/>
    <lineage>
        <taxon>Eukaryota</taxon>
        <taxon>Viridiplantae</taxon>
        <taxon>Streptophyta</taxon>
        <taxon>Embryophyta</taxon>
        <taxon>Tracheophyta</taxon>
        <taxon>Spermatophyta</taxon>
        <taxon>Magnoliopsida</taxon>
        <taxon>Liliopsida</taxon>
        <taxon>Poales</taxon>
        <taxon>Poaceae</taxon>
        <taxon>PACMAD clade</taxon>
        <taxon>Panicoideae</taxon>
        <taxon>Andropogonodae</taxon>
        <taxon>Paspaleae</taxon>
        <taxon>Paspalinae</taxon>
        <taxon>Paspalum</taxon>
    </lineage>
</organism>
<dbReference type="InterPro" id="IPR021109">
    <property type="entry name" value="Peptidase_aspartic_dom_sf"/>
</dbReference>
<evidence type="ECO:0000313" key="2">
    <source>
        <dbReference type="EMBL" id="WVZ97263.1"/>
    </source>
</evidence>
<accession>A0AAQ3URD2</accession>
<dbReference type="Proteomes" id="UP001341281">
    <property type="component" value="Chromosome 10"/>
</dbReference>
<feature type="region of interest" description="Disordered" evidence="1">
    <location>
        <begin position="27"/>
        <end position="58"/>
    </location>
</feature>
<feature type="compositionally biased region" description="Polar residues" evidence="1">
    <location>
        <begin position="35"/>
        <end position="53"/>
    </location>
</feature>
<keyword evidence="3" id="KW-1185">Reference proteome</keyword>
<name>A0AAQ3URD2_PASNO</name>
<dbReference type="Gene3D" id="2.40.70.10">
    <property type="entry name" value="Acid Proteases"/>
    <property type="match status" value="1"/>
</dbReference>
<dbReference type="PANTHER" id="PTHR15503:SF22">
    <property type="entry name" value="TRANSPOSON TY3-I GAG POLYPROTEIN"/>
    <property type="match status" value="1"/>
</dbReference>
<evidence type="ECO:0000313" key="3">
    <source>
        <dbReference type="Proteomes" id="UP001341281"/>
    </source>
</evidence>
<dbReference type="CDD" id="cd00303">
    <property type="entry name" value="retropepsin_like"/>
    <property type="match status" value="1"/>
</dbReference>
<dbReference type="AlphaFoldDB" id="A0AAQ3URD2"/>
<sequence>MNGVRNSSSLCAPCHCGLLLTPPTALTLPAPRTDQAASSSSQGGPTAGQQTRRLTPDEMEDRCRQGLCFNCDEKYMHGHNRVCKHLFVMEFGYPCNMDDDADETVPTAPDTAPVISLHAIMDVRTGRMMQVPMCWGTATLHVLFDSGSSLNFVSEEAARLTRANFRRRQGMHVTVANGKRVPCLGAFNDAAFTIHDEQLQGSSTSFRWPATMWCWAPNGWRPWAPCSGTLVASPWSSGGAAHRCAAWASPRPRSFMQYKVKTSFNDLFAEPQGLPPARPCDHRIHLRPRMVLVAVRPYRYLAT</sequence>
<dbReference type="PANTHER" id="PTHR15503">
    <property type="entry name" value="LDOC1 RELATED"/>
    <property type="match status" value="1"/>
</dbReference>
<proteinExistence type="predicted"/>